<dbReference type="PIRSF" id="PIRSF033563">
    <property type="entry name" value="UCP033563"/>
    <property type="match status" value="1"/>
</dbReference>
<sequence length="413" mass="47354">MADIKPFRCIRPLPELASRVAALPYDVYSRAEAAVEAKKDELSFLNIDRPETQFSPYEDMYSEKVYQKAHDMLWEQVEDGIYIQDEMPSYYVYELTMNGRVQTGIVACASIDDYLSGVIKKHENTRPEKEEDRIRHVDACDAQTGPIFLAYRGNRTISEIVRREKEQAPIFDFTAADGILHRGWRISREEEIQEICRAFSKIGQIYIADGHHRAASAVKVGLKRRAAHPDCKGTEEYQYFLSILFPAEELMIMDYNRVVRDLNGQTPEEFLKVLENSCQIRPCQAYSKPSQKGFMTLYLDGKWYSLKFKDQTATEDPVEGLDVSRLQNEILRPVFGIKDPKTDPRIEFVGGIRGTEELKKRVDEKGGAAFAMYPTSIYELFRVADAGLLMPPKSTWFEPKLRSGLFIHGIGEK</sequence>
<evidence type="ECO:0000313" key="1">
    <source>
        <dbReference type="EMBL" id="HIR12778.1"/>
    </source>
</evidence>
<dbReference type="Proteomes" id="UP000886757">
    <property type="component" value="Unassembled WGS sequence"/>
</dbReference>
<dbReference type="AlphaFoldDB" id="A0A9D1D9M2"/>
<reference evidence="1" key="2">
    <citation type="journal article" date="2021" name="PeerJ">
        <title>Extensive microbial diversity within the chicken gut microbiome revealed by metagenomics and culture.</title>
        <authorList>
            <person name="Gilroy R."/>
            <person name="Ravi A."/>
            <person name="Getino M."/>
            <person name="Pursley I."/>
            <person name="Horton D.L."/>
            <person name="Alikhan N.F."/>
            <person name="Baker D."/>
            <person name="Gharbi K."/>
            <person name="Hall N."/>
            <person name="Watson M."/>
            <person name="Adriaenssens E.M."/>
            <person name="Foster-Nyarko E."/>
            <person name="Jarju S."/>
            <person name="Secka A."/>
            <person name="Antonio M."/>
            <person name="Oren A."/>
            <person name="Chaudhuri R.R."/>
            <person name="La Ragione R."/>
            <person name="Hildebrand F."/>
            <person name="Pallen M.J."/>
        </authorList>
    </citation>
    <scope>NUCLEOTIDE SEQUENCE</scope>
    <source>
        <strain evidence="1">ChiSjej4B22-8148</strain>
    </source>
</reference>
<comment type="caution">
    <text evidence="1">The sequence shown here is derived from an EMBL/GenBank/DDBJ whole genome shotgun (WGS) entry which is preliminary data.</text>
</comment>
<dbReference type="InterPro" id="IPR008323">
    <property type="entry name" value="UCP033563"/>
</dbReference>
<organism evidence="1 2">
    <name type="scientific">Candidatus Choladousia intestinavium</name>
    <dbReference type="NCBI Taxonomy" id="2840727"/>
    <lineage>
        <taxon>Bacteria</taxon>
        <taxon>Bacillati</taxon>
        <taxon>Bacillota</taxon>
        <taxon>Clostridia</taxon>
        <taxon>Lachnospirales</taxon>
        <taxon>Lachnospiraceae</taxon>
        <taxon>Lachnospiraceae incertae sedis</taxon>
        <taxon>Candidatus Choladousia</taxon>
    </lineage>
</organism>
<protein>
    <submittedName>
        <fullName evidence="1">DUF1015 domain-containing protein</fullName>
    </submittedName>
</protein>
<proteinExistence type="predicted"/>
<dbReference type="PANTHER" id="PTHR36454">
    <property type="entry name" value="LMO2823 PROTEIN"/>
    <property type="match status" value="1"/>
</dbReference>
<evidence type="ECO:0000313" key="2">
    <source>
        <dbReference type="Proteomes" id="UP000886757"/>
    </source>
</evidence>
<dbReference type="PANTHER" id="PTHR36454:SF1">
    <property type="entry name" value="DUF1015 DOMAIN-CONTAINING PROTEIN"/>
    <property type="match status" value="1"/>
</dbReference>
<reference evidence="1" key="1">
    <citation type="submission" date="2020-10" db="EMBL/GenBank/DDBJ databases">
        <authorList>
            <person name="Gilroy R."/>
        </authorList>
    </citation>
    <scope>NUCLEOTIDE SEQUENCE</scope>
    <source>
        <strain evidence="1">ChiSjej4B22-8148</strain>
    </source>
</reference>
<dbReference type="EMBL" id="DVGK01000032">
    <property type="protein sequence ID" value="HIR12778.1"/>
    <property type="molecule type" value="Genomic_DNA"/>
</dbReference>
<dbReference type="Pfam" id="PF06245">
    <property type="entry name" value="DUF1015"/>
    <property type="match status" value="1"/>
</dbReference>
<accession>A0A9D1D9M2</accession>
<name>A0A9D1D9M2_9FIRM</name>
<gene>
    <name evidence="1" type="ORF">IAB31_02500</name>
</gene>